<dbReference type="EMBL" id="JBFARM010000004">
    <property type="protein sequence ID" value="MEV4286903.1"/>
    <property type="molecule type" value="Genomic_DNA"/>
</dbReference>
<evidence type="ECO:0000313" key="2">
    <source>
        <dbReference type="Proteomes" id="UP001552427"/>
    </source>
</evidence>
<keyword evidence="2" id="KW-1185">Reference proteome</keyword>
<accession>A0ABV3H301</accession>
<dbReference type="RefSeq" id="WP_364449631.1">
    <property type="nucleotide sequence ID" value="NZ_JBFARM010000004.1"/>
</dbReference>
<protein>
    <submittedName>
        <fullName evidence="1">Uncharacterized protein</fullName>
    </submittedName>
</protein>
<reference evidence="1 2" key="1">
    <citation type="submission" date="2024-06" db="EMBL/GenBank/DDBJ databases">
        <title>The Natural Products Discovery Center: Release of the First 8490 Sequenced Strains for Exploring Actinobacteria Biosynthetic Diversity.</title>
        <authorList>
            <person name="Kalkreuter E."/>
            <person name="Kautsar S.A."/>
            <person name="Yang D."/>
            <person name="Bader C.D."/>
            <person name="Teijaro C.N."/>
            <person name="Fluegel L."/>
            <person name="Davis C.M."/>
            <person name="Simpson J.R."/>
            <person name="Lauterbach L."/>
            <person name="Steele A.D."/>
            <person name="Gui C."/>
            <person name="Meng S."/>
            <person name="Li G."/>
            <person name="Viehrig K."/>
            <person name="Ye F."/>
            <person name="Su P."/>
            <person name="Kiefer A.F."/>
            <person name="Nichols A."/>
            <person name="Cepeda A.J."/>
            <person name="Yan W."/>
            <person name="Fan B."/>
            <person name="Jiang Y."/>
            <person name="Adhikari A."/>
            <person name="Zheng C.-J."/>
            <person name="Schuster L."/>
            <person name="Cowan T.M."/>
            <person name="Smanski M.J."/>
            <person name="Chevrette M.G."/>
            <person name="De Carvalho L.P.S."/>
            <person name="Shen B."/>
        </authorList>
    </citation>
    <scope>NUCLEOTIDE SEQUENCE [LARGE SCALE GENOMIC DNA]</scope>
    <source>
        <strain evidence="1 2">NPDC049574</strain>
    </source>
</reference>
<comment type="caution">
    <text evidence="1">The sequence shown here is derived from an EMBL/GenBank/DDBJ whole genome shotgun (WGS) entry which is preliminary data.</text>
</comment>
<gene>
    <name evidence="1" type="ORF">AB0K40_15475</name>
</gene>
<dbReference type="Proteomes" id="UP001552427">
    <property type="component" value="Unassembled WGS sequence"/>
</dbReference>
<name>A0ABV3H301_9ACTN</name>
<evidence type="ECO:0000313" key="1">
    <source>
        <dbReference type="EMBL" id="MEV4286903.1"/>
    </source>
</evidence>
<proteinExistence type="predicted"/>
<organism evidence="1 2">
    <name type="scientific">Nonomuraea bangladeshensis</name>
    <dbReference type="NCBI Taxonomy" id="404385"/>
    <lineage>
        <taxon>Bacteria</taxon>
        <taxon>Bacillati</taxon>
        <taxon>Actinomycetota</taxon>
        <taxon>Actinomycetes</taxon>
        <taxon>Streptosporangiales</taxon>
        <taxon>Streptosporangiaceae</taxon>
        <taxon>Nonomuraea</taxon>
    </lineage>
</organism>
<sequence>MTEPREEYEELHRLVDRLRPDQVREARARLHRLVHSGPEEQRRLSAEELVAKHRRLPHVDHAELRREADEVFGDDRVYDDRWDRRS</sequence>